<organism evidence="2 3">
    <name type="scientific">Brevibacterium ammoniilyticum</name>
    <dbReference type="NCBI Taxonomy" id="1046555"/>
    <lineage>
        <taxon>Bacteria</taxon>
        <taxon>Bacillati</taxon>
        <taxon>Actinomycetota</taxon>
        <taxon>Actinomycetes</taxon>
        <taxon>Micrococcales</taxon>
        <taxon>Brevibacteriaceae</taxon>
        <taxon>Brevibacterium</taxon>
    </lineage>
</organism>
<keyword evidence="1" id="KW-1133">Transmembrane helix</keyword>
<accession>A0ABP9U5N3</accession>
<comment type="caution">
    <text evidence="2">The sequence shown here is derived from an EMBL/GenBank/DDBJ whole genome shotgun (WGS) entry which is preliminary data.</text>
</comment>
<gene>
    <name evidence="2" type="ORF">KACC15558_19910</name>
</gene>
<evidence type="ECO:0000256" key="1">
    <source>
        <dbReference type="SAM" id="Phobius"/>
    </source>
</evidence>
<evidence type="ECO:0000313" key="3">
    <source>
        <dbReference type="Proteomes" id="UP001498935"/>
    </source>
</evidence>
<evidence type="ECO:0000313" key="2">
    <source>
        <dbReference type="EMBL" id="GAA5340951.1"/>
    </source>
</evidence>
<name>A0ABP9U5N3_9MICO</name>
<keyword evidence="1" id="KW-0472">Membrane</keyword>
<protein>
    <submittedName>
        <fullName evidence="2">Uncharacterized protein</fullName>
    </submittedName>
</protein>
<feature type="transmembrane region" description="Helical" evidence="1">
    <location>
        <begin position="51"/>
        <end position="70"/>
    </location>
</feature>
<keyword evidence="1" id="KW-0812">Transmembrane</keyword>
<sequence length="71" mass="7293">MTPHHDADFVSAMARNGTSPSVAAEIERRIEIVNAAEGSDSSRLPLSVAELTVYVGVSVAACVIGIAVVAL</sequence>
<dbReference type="EMBL" id="BAABNP010000007">
    <property type="protein sequence ID" value="GAA5340951.1"/>
    <property type="molecule type" value="Genomic_DNA"/>
</dbReference>
<reference evidence="2 3" key="1">
    <citation type="submission" date="2024-02" db="EMBL/GenBank/DDBJ databases">
        <title>Characterization of antibiotic resistant novel bacterial strains and their environmental applications.</title>
        <authorList>
            <person name="Manzoor S."/>
            <person name="Abbas S."/>
            <person name="Arshad M."/>
            <person name="Li W.J."/>
            <person name="Ahmed I."/>
        </authorList>
    </citation>
    <scope>NUCLEOTIDE SEQUENCE [LARGE SCALE GENOMIC DNA]</scope>
    <source>
        <strain evidence="2 3">KACC 15558</strain>
    </source>
</reference>
<dbReference type="RefSeq" id="WP_342038156.1">
    <property type="nucleotide sequence ID" value="NZ_BAABBK010000006.1"/>
</dbReference>
<keyword evidence="3" id="KW-1185">Reference proteome</keyword>
<dbReference type="Proteomes" id="UP001498935">
    <property type="component" value="Unassembled WGS sequence"/>
</dbReference>
<proteinExistence type="predicted"/>